<feature type="region of interest" description="Disordered" evidence="1">
    <location>
        <begin position="1"/>
        <end position="38"/>
    </location>
</feature>
<evidence type="ECO:0000256" key="1">
    <source>
        <dbReference type="SAM" id="MobiDB-lite"/>
    </source>
</evidence>
<protein>
    <submittedName>
        <fullName evidence="2">Uncharacterized protein</fullName>
    </submittedName>
</protein>
<name>A0A9P9BFG5_9PEZI</name>
<sequence>MATIRHPLTPLDGQPPRNLTNLKSGQNASTPSSTKRKATDDFENVYPAIFSKRLNDSSDSSYNILFIKHSTSMVTKFASTNDVHSSLPLSYPWPCFLLNPKSPAARLNNTGMAKAFPLPAAAGRSRTRGKKTGSLCPLRRRRDGSNSRMGSPAFGLSSKAAAPFSLDGALKGTLPSYDSREIVSQAPVASTSLKLGLDVFKIHEDTAEQEMTNLLEHSTCVLAISSDEETETRWQRERAEGKENMPPADEVSQAFRAADADGVTFGKKRSPLTEMSSVNVVPGDDEDEVAQQPRAEADVMAVLADASASVKRFSVPVKDSEQEVELITVAAEVVVVQESKTAEGLMQKTEEPAPCAAVL</sequence>
<evidence type="ECO:0000313" key="3">
    <source>
        <dbReference type="Proteomes" id="UP000756346"/>
    </source>
</evidence>
<comment type="caution">
    <text evidence="2">The sequence shown here is derived from an EMBL/GenBank/DDBJ whole genome shotgun (WGS) entry which is preliminary data.</text>
</comment>
<dbReference type="OrthoDB" id="425602at2759"/>
<dbReference type="GeneID" id="70191206"/>
<dbReference type="RefSeq" id="XP_046004481.1">
    <property type="nucleotide sequence ID" value="XM_046161660.1"/>
</dbReference>
<dbReference type="AlphaFoldDB" id="A0A9P9BFG5"/>
<feature type="compositionally biased region" description="Polar residues" evidence="1">
    <location>
        <begin position="17"/>
        <end position="33"/>
    </location>
</feature>
<keyword evidence="3" id="KW-1185">Reference proteome</keyword>
<feature type="region of interest" description="Disordered" evidence="1">
    <location>
        <begin position="120"/>
        <end position="152"/>
    </location>
</feature>
<accession>A0A9P9BFG5</accession>
<gene>
    <name evidence="2" type="ORF">B0I36DRAFT_400066</name>
</gene>
<dbReference type="EMBL" id="JAGTJQ010000015">
    <property type="protein sequence ID" value="KAH7012105.1"/>
    <property type="molecule type" value="Genomic_DNA"/>
</dbReference>
<proteinExistence type="predicted"/>
<organism evidence="2 3">
    <name type="scientific">Microdochium trichocladiopsis</name>
    <dbReference type="NCBI Taxonomy" id="1682393"/>
    <lineage>
        <taxon>Eukaryota</taxon>
        <taxon>Fungi</taxon>
        <taxon>Dikarya</taxon>
        <taxon>Ascomycota</taxon>
        <taxon>Pezizomycotina</taxon>
        <taxon>Sordariomycetes</taxon>
        <taxon>Xylariomycetidae</taxon>
        <taxon>Xylariales</taxon>
        <taxon>Microdochiaceae</taxon>
        <taxon>Microdochium</taxon>
    </lineage>
</organism>
<reference evidence="2" key="1">
    <citation type="journal article" date="2021" name="Nat. Commun.">
        <title>Genetic determinants of endophytism in the Arabidopsis root mycobiome.</title>
        <authorList>
            <person name="Mesny F."/>
            <person name="Miyauchi S."/>
            <person name="Thiergart T."/>
            <person name="Pickel B."/>
            <person name="Atanasova L."/>
            <person name="Karlsson M."/>
            <person name="Huettel B."/>
            <person name="Barry K.W."/>
            <person name="Haridas S."/>
            <person name="Chen C."/>
            <person name="Bauer D."/>
            <person name="Andreopoulos W."/>
            <person name="Pangilinan J."/>
            <person name="LaButti K."/>
            <person name="Riley R."/>
            <person name="Lipzen A."/>
            <person name="Clum A."/>
            <person name="Drula E."/>
            <person name="Henrissat B."/>
            <person name="Kohler A."/>
            <person name="Grigoriev I.V."/>
            <person name="Martin F.M."/>
            <person name="Hacquard S."/>
        </authorList>
    </citation>
    <scope>NUCLEOTIDE SEQUENCE</scope>
    <source>
        <strain evidence="2">MPI-CAGE-CH-0230</strain>
    </source>
</reference>
<evidence type="ECO:0000313" key="2">
    <source>
        <dbReference type="EMBL" id="KAH7012105.1"/>
    </source>
</evidence>
<dbReference type="Proteomes" id="UP000756346">
    <property type="component" value="Unassembled WGS sequence"/>
</dbReference>